<keyword evidence="5" id="KW-0560">Oxidoreductase</keyword>
<feature type="transmembrane region" description="Helical" evidence="7">
    <location>
        <begin position="7"/>
        <end position="28"/>
    </location>
</feature>
<dbReference type="InterPro" id="IPR038220">
    <property type="entry name" value="PHOX_C_sf"/>
</dbReference>
<dbReference type="EMBL" id="PJQL01002719">
    <property type="protein sequence ID" value="RCH83269.1"/>
    <property type="molecule type" value="Genomic_DNA"/>
</dbReference>
<evidence type="ECO:0000256" key="7">
    <source>
        <dbReference type="SAM" id="Phobius"/>
    </source>
</evidence>
<evidence type="ECO:0000313" key="11">
    <source>
        <dbReference type="Proteomes" id="UP000252139"/>
    </source>
</evidence>
<dbReference type="STRING" id="86630.A0A367J0C1"/>
<comment type="cofactor">
    <cofactor evidence="1">
        <name>FAD</name>
        <dbReference type="ChEBI" id="CHEBI:57692"/>
    </cofactor>
</comment>
<evidence type="ECO:0000256" key="6">
    <source>
        <dbReference type="SAM" id="MobiDB-lite"/>
    </source>
</evidence>
<dbReference type="Gene3D" id="3.40.30.20">
    <property type="match status" value="1"/>
</dbReference>
<evidence type="ECO:0000256" key="2">
    <source>
        <dbReference type="ARBA" id="ARBA00007801"/>
    </source>
</evidence>
<dbReference type="OrthoDB" id="1716816at2759"/>
<keyword evidence="3" id="KW-0285">Flavoprotein</keyword>
<dbReference type="Gene3D" id="3.30.9.10">
    <property type="entry name" value="D-Amino Acid Oxidase, subunit A, domain 2"/>
    <property type="match status" value="1"/>
</dbReference>
<dbReference type="Pfam" id="PF07976">
    <property type="entry name" value="Phe_hydrox_dim"/>
    <property type="match status" value="1"/>
</dbReference>
<dbReference type="InterPro" id="IPR050641">
    <property type="entry name" value="RIFMO-like"/>
</dbReference>
<dbReference type="Proteomes" id="UP000252139">
    <property type="component" value="Unassembled WGS sequence"/>
</dbReference>
<dbReference type="InterPro" id="IPR036249">
    <property type="entry name" value="Thioredoxin-like_sf"/>
</dbReference>
<dbReference type="AlphaFoldDB" id="A0A367J0C1"/>
<feature type="region of interest" description="Disordered" evidence="6">
    <location>
        <begin position="418"/>
        <end position="444"/>
    </location>
</feature>
<evidence type="ECO:0000256" key="5">
    <source>
        <dbReference type="ARBA" id="ARBA00023002"/>
    </source>
</evidence>
<dbReference type="SUPFAM" id="SSF51905">
    <property type="entry name" value="FAD/NAD(P)-binding domain"/>
    <property type="match status" value="1"/>
</dbReference>
<keyword evidence="7" id="KW-1133">Transmembrane helix</keyword>
<dbReference type="InterPro" id="IPR002938">
    <property type="entry name" value="FAD-bd"/>
</dbReference>
<proteinExistence type="inferred from homology"/>
<dbReference type="GO" id="GO:0071949">
    <property type="term" value="F:FAD binding"/>
    <property type="evidence" value="ECO:0007669"/>
    <property type="project" value="InterPro"/>
</dbReference>
<feature type="compositionally biased region" description="Low complexity" evidence="6">
    <location>
        <begin position="418"/>
        <end position="432"/>
    </location>
</feature>
<evidence type="ECO:0000256" key="3">
    <source>
        <dbReference type="ARBA" id="ARBA00022630"/>
    </source>
</evidence>
<feature type="domain" description="Phenol hydroxylase-like C-terminal dimerisation" evidence="9">
    <location>
        <begin position="487"/>
        <end position="676"/>
    </location>
</feature>
<evidence type="ECO:0000256" key="4">
    <source>
        <dbReference type="ARBA" id="ARBA00022827"/>
    </source>
</evidence>
<dbReference type="InterPro" id="IPR036188">
    <property type="entry name" value="FAD/NAD-bd_sf"/>
</dbReference>
<keyword evidence="4" id="KW-0274">FAD</keyword>
<evidence type="ECO:0000313" key="10">
    <source>
        <dbReference type="EMBL" id="RCH83269.1"/>
    </source>
</evidence>
<protein>
    <submittedName>
        <fullName evidence="10">Uncharacterized protein</fullName>
    </submittedName>
</protein>
<name>A0A367J0C1_RHIAZ</name>
<feature type="domain" description="FAD-binding" evidence="8">
    <location>
        <begin position="5"/>
        <end position="332"/>
    </location>
</feature>
<dbReference type="PANTHER" id="PTHR43004">
    <property type="entry name" value="TRK SYSTEM POTASSIUM UPTAKE PROTEIN"/>
    <property type="match status" value="1"/>
</dbReference>
<dbReference type="Pfam" id="PF01494">
    <property type="entry name" value="FAD_binding_3"/>
    <property type="match status" value="1"/>
</dbReference>
<sequence>MSHQTDVFIIGSGISGLYAAILLSKIGLSIQMIDNNKTQSSSGLLIFSPRSLQLLKQINLLDAITAKGMKHWRLDIYEHSVLVDSIQLWDNDVTGYNYCLSCEQSIVCDILRHHVSLDVMKERITKIEDQGDFKRIELSHGQCWKSQFVLVENDDTNLVRQTLGIGYKYHNNKRYFYTLQIAILQSNFPSIRQISVIKKNQESVVIVGHQDTLNIIFEHKPSWSKVSIDDEIPVALALGHIKYMMDPFQAEFGRVKSYTKWKGDQRSSELFEYEGYFFIGLSSQTTSPLLDINAYFEGVQNLCWKLGLVFRQCASTALFDTVNQETQLKSAEYIQTSIVWMERMLSTSPLRETRYQLDRLKRCFVGDTPYASNLINCHHQEISSTFEFTIGAGCLAPNGKLKPYSLVQLLLLTNTKPTKPTTTQLKPSSSTSIEHSRGRSSSMNNSNLSNLFNIFQKGHKKQSSTSSNKMTVVTERRSSERWKSIRPNYLQLLDCIQSTSQFTLLVFCGSLSTFESSPLSKVTQQISSPISFLYHYTPGMMHNSSSPTARWSASSIHSFYQRRSTDTTRSSFEDSLRFSYRPQPPSEPDLFSIMFISNSTKQEANQYLTQTPPSVVHSTWPFGLDKVYLDHDQQCYKTYEIKQPEIIVIRPDGYIGTRVDNYNQLCLYFDSFLISPNEHSAAAVVAASYYG</sequence>
<dbReference type="PANTHER" id="PTHR43004:SF19">
    <property type="entry name" value="BINDING MONOOXYGENASE, PUTATIVE (JCVI)-RELATED"/>
    <property type="match status" value="1"/>
</dbReference>
<keyword evidence="7" id="KW-0472">Membrane</keyword>
<keyword evidence="11" id="KW-1185">Reference proteome</keyword>
<gene>
    <name evidence="10" type="ORF">CU097_004702</name>
</gene>
<evidence type="ECO:0000259" key="8">
    <source>
        <dbReference type="Pfam" id="PF01494"/>
    </source>
</evidence>
<reference evidence="10 11" key="1">
    <citation type="journal article" date="2018" name="G3 (Bethesda)">
        <title>Phylogenetic and Phylogenomic Definition of Rhizopus Species.</title>
        <authorList>
            <person name="Gryganskyi A.P."/>
            <person name="Golan J."/>
            <person name="Dolatabadi S."/>
            <person name="Mondo S."/>
            <person name="Robb S."/>
            <person name="Idnurm A."/>
            <person name="Muszewska A."/>
            <person name="Steczkiewicz K."/>
            <person name="Masonjones S."/>
            <person name="Liao H.L."/>
            <person name="Gajdeczka M.T."/>
            <person name="Anike F."/>
            <person name="Vuek A."/>
            <person name="Anishchenko I.M."/>
            <person name="Voigt K."/>
            <person name="de Hoog G.S."/>
            <person name="Smith M.E."/>
            <person name="Heitman J."/>
            <person name="Vilgalys R."/>
            <person name="Stajich J.E."/>
        </authorList>
    </citation>
    <scope>NUCLEOTIDE SEQUENCE [LARGE SCALE GENOMIC DNA]</scope>
    <source>
        <strain evidence="10 11">CBS 357.93</strain>
    </source>
</reference>
<dbReference type="Gene3D" id="3.50.50.60">
    <property type="entry name" value="FAD/NAD(P)-binding domain"/>
    <property type="match status" value="1"/>
</dbReference>
<accession>A0A367J0C1</accession>
<evidence type="ECO:0000259" key="9">
    <source>
        <dbReference type="Pfam" id="PF07976"/>
    </source>
</evidence>
<dbReference type="GO" id="GO:0016709">
    <property type="term" value="F:oxidoreductase activity, acting on paired donors, with incorporation or reduction of molecular oxygen, NAD(P)H as one donor, and incorporation of one atom of oxygen"/>
    <property type="evidence" value="ECO:0007669"/>
    <property type="project" value="UniProtKB-ARBA"/>
</dbReference>
<dbReference type="PRINTS" id="PR00420">
    <property type="entry name" value="RNGMNOXGNASE"/>
</dbReference>
<comment type="similarity">
    <text evidence="2">Belongs to the PheA/TfdB FAD monooxygenase family.</text>
</comment>
<organism evidence="10 11">
    <name type="scientific">Rhizopus azygosporus</name>
    <name type="common">Rhizopus microsporus var. azygosporus</name>
    <dbReference type="NCBI Taxonomy" id="86630"/>
    <lineage>
        <taxon>Eukaryota</taxon>
        <taxon>Fungi</taxon>
        <taxon>Fungi incertae sedis</taxon>
        <taxon>Mucoromycota</taxon>
        <taxon>Mucoromycotina</taxon>
        <taxon>Mucoromycetes</taxon>
        <taxon>Mucorales</taxon>
        <taxon>Mucorineae</taxon>
        <taxon>Rhizopodaceae</taxon>
        <taxon>Rhizopus</taxon>
    </lineage>
</organism>
<dbReference type="SUPFAM" id="SSF52833">
    <property type="entry name" value="Thioredoxin-like"/>
    <property type="match status" value="1"/>
</dbReference>
<dbReference type="InterPro" id="IPR012941">
    <property type="entry name" value="Phe_hydrox_C_dim_dom"/>
</dbReference>
<comment type="caution">
    <text evidence="10">The sequence shown here is derived from an EMBL/GenBank/DDBJ whole genome shotgun (WGS) entry which is preliminary data.</text>
</comment>
<evidence type="ECO:0000256" key="1">
    <source>
        <dbReference type="ARBA" id="ARBA00001974"/>
    </source>
</evidence>
<keyword evidence="7" id="KW-0812">Transmembrane</keyword>